<proteinExistence type="predicted"/>
<protein>
    <submittedName>
        <fullName evidence="1">Uncharacterized protein</fullName>
    </submittedName>
</protein>
<reference evidence="1" key="1">
    <citation type="journal article" date="2021" name="PeerJ">
        <title>Extensive microbial diversity within the chicken gut microbiome revealed by metagenomics and culture.</title>
        <authorList>
            <person name="Gilroy R."/>
            <person name="Ravi A."/>
            <person name="Getino M."/>
            <person name="Pursley I."/>
            <person name="Horton D.L."/>
            <person name="Alikhan N.F."/>
            <person name="Baker D."/>
            <person name="Gharbi K."/>
            <person name="Hall N."/>
            <person name="Watson M."/>
            <person name="Adriaenssens E.M."/>
            <person name="Foster-Nyarko E."/>
            <person name="Jarju S."/>
            <person name="Secka A."/>
            <person name="Antonio M."/>
            <person name="Oren A."/>
            <person name="Chaudhuri R.R."/>
            <person name="La Ragione R."/>
            <person name="Hildebrand F."/>
            <person name="Pallen M.J."/>
        </authorList>
    </citation>
    <scope>NUCLEOTIDE SEQUENCE</scope>
    <source>
        <strain evidence="1">Gambia2-208</strain>
    </source>
</reference>
<evidence type="ECO:0000313" key="1">
    <source>
        <dbReference type="EMBL" id="HIY88830.1"/>
    </source>
</evidence>
<name>A0A9D1ZI84_9BACE</name>
<sequence length="435" mass="50552">MDYRQKTNRGEYIPAFFEMYLKIDGEIDLNKLSERDFSLFFHEYIHFLQDITTTYGLTTCYAYGEYIQSVVNDIYERGQQTFEVPYIYKDNKDNIRLNEQIQTLTLGDWDSSIKSIENIKISFEECELEFGKEQNLSQIVTVCIQANEDDYISFGASAIKESIAYIMERYCCDDYEKSDDFPYSSAEKVASAIYPDFGQNILNVLALADCSLMFSNPGYVFVKMLRQFKEKGYNPVKPQDIYSQLNNAKVNYGIGVFVFFENIANEARKKLKSYFKVPKHPELHQAYQEWVDTIIDTALKMRKETPSYLLDIIADSPVSSSKLFTKIVNTLGTPMMKNKQKDYFTIKPNGKNGWSVEIMKSVHQMYKILHNGNFQCSLLPWCLRSCHIHPEENLNPTPDICLKTPWSRASQNDLCPLGLLWKNWNLVSYCPIKIK</sequence>
<dbReference type="Proteomes" id="UP000886851">
    <property type="component" value="Unassembled WGS sequence"/>
</dbReference>
<dbReference type="AlphaFoldDB" id="A0A9D1ZI84"/>
<evidence type="ECO:0000313" key="2">
    <source>
        <dbReference type="Proteomes" id="UP000886851"/>
    </source>
</evidence>
<dbReference type="EMBL" id="DXCV01000061">
    <property type="protein sequence ID" value="HIY88830.1"/>
    <property type="molecule type" value="Genomic_DNA"/>
</dbReference>
<reference evidence="1" key="2">
    <citation type="submission" date="2021-04" db="EMBL/GenBank/DDBJ databases">
        <authorList>
            <person name="Gilroy R."/>
        </authorList>
    </citation>
    <scope>NUCLEOTIDE SEQUENCE</scope>
    <source>
        <strain evidence="1">Gambia2-208</strain>
    </source>
</reference>
<accession>A0A9D1ZI84</accession>
<organism evidence="1 2">
    <name type="scientific">Candidatus Bacteroides pullicola</name>
    <dbReference type="NCBI Taxonomy" id="2838475"/>
    <lineage>
        <taxon>Bacteria</taxon>
        <taxon>Pseudomonadati</taxon>
        <taxon>Bacteroidota</taxon>
        <taxon>Bacteroidia</taxon>
        <taxon>Bacteroidales</taxon>
        <taxon>Bacteroidaceae</taxon>
        <taxon>Bacteroides</taxon>
    </lineage>
</organism>
<comment type="caution">
    <text evidence="1">The sequence shown here is derived from an EMBL/GenBank/DDBJ whole genome shotgun (WGS) entry which is preliminary data.</text>
</comment>
<gene>
    <name evidence="1" type="ORF">H9824_09025</name>
</gene>